<keyword evidence="10" id="KW-1185">Reference proteome</keyword>
<keyword evidence="1" id="KW-0001">2Fe-2S</keyword>
<dbReference type="NCBIfam" id="TIGR00365">
    <property type="entry name" value="Grx4 family monothiol glutaredoxin"/>
    <property type="match status" value="1"/>
</dbReference>
<reference evidence="9" key="1">
    <citation type="submission" date="2022-01" db="UniProtKB">
        <authorList>
            <consortium name="EnsemblMetazoa"/>
        </authorList>
    </citation>
    <scope>IDENTIFICATION</scope>
</reference>
<dbReference type="EnsemblMetazoa" id="XM_014403604.2">
    <property type="protein sequence ID" value="XP_014259090.1"/>
    <property type="gene ID" value="LOC106672293"/>
</dbReference>
<keyword evidence="3" id="KW-0408">Iron</keyword>
<evidence type="ECO:0000313" key="10">
    <source>
        <dbReference type="Proteomes" id="UP000494040"/>
    </source>
</evidence>
<dbReference type="KEGG" id="clec:106672293"/>
<evidence type="ECO:0000256" key="5">
    <source>
        <dbReference type="ARBA" id="ARBA00023284"/>
    </source>
</evidence>
<keyword evidence="2" id="KW-0479">Metal-binding</keyword>
<dbReference type="GeneID" id="106672293"/>
<dbReference type="Proteomes" id="UP000494040">
    <property type="component" value="Unassembled WGS sequence"/>
</dbReference>
<dbReference type="PROSITE" id="PS51354">
    <property type="entry name" value="GLUTAREDOXIN_2"/>
    <property type="match status" value="1"/>
</dbReference>
<dbReference type="PANTHER" id="PTHR10293:SF16">
    <property type="entry name" value="GLUTAREDOXIN-RELATED PROTEIN 5, MITOCHONDRIAL"/>
    <property type="match status" value="1"/>
</dbReference>
<protein>
    <recommendedName>
        <fullName evidence="6">Glutaredoxin-related protein 5, mitochondrial</fullName>
    </recommendedName>
    <alternativeName>
        <fullName evidence="7">Monothiol glutaredoxin-5</fullName>
    </alternativeName>
</protein>
<dbReference type="Pfam" id="PF00462">
    <property type="entry name" value="Glutaredoxin"/>
    <property type="match status" value="1"/>
</dbReference>
<organism evidence="9 10">
    <name type="scientific">Cimex lectularius</name>
    <name type="common">Bed bug</name>
    <name type="synonym">Acanthia lectularia</name>
    <dbReference type="NCBI Taxonomy" id="79782"/>
    <lineage>
        <taxon>Eukaryota</taxon>
        <taxon>Metazoa</taxon>
        <taxon>Ecdysozoa</taxon>
        <taxon>Arthropoda</taxon>
        <taxon>Hexapoda</taxon>
        <taxon>Insecta</taxon>
        <taxon>Pterygota</taxon>
        <taxon>Neoptera</taxon>
        <taxon>Paraneoptera</taxon>
        <taxon>Hemiptera</taxon>
        <taxon>Heteroptera</taxon>
        <taxon>Panheteroptera</taxon>
        <taxon>Cimicomorpha</taxon>
        <taxon>Cimicidae</taxon>
        <taxon>Cimex</taxon>
    </lineage>
</organism>
<dbReference type="InterPro" id="IPR004480">
    <property type="entry name" value="Monothiol_GRX-rel"/>
</dbReference>
<dbReference type="GO" id="GO:0051537">
    <property type="term" value="F:2 iron, 2 sulfur cluster binding"/>
    <property type="evidence" value="ECO:0007669"/>
    <property type="project" value="UniProtKB-KW"/>
</dbReference>
<evidence type="ECO:0000256" key="6">
    <source>
        <dbReference type="ARBA" id="ARBA00067456"/>
    </source>
</evidence>
<dbReference type="PANTHER" id="PTHR10293">
    <property type="entry name" value="GLUTAREDOXIN FAMILY MEMBER"/>
    <property type="match status" value="1"/>
</dbReference>
<dbReference type="InterPro" id="IPR002109">
    <property type="entry name" value="Glutaredoxin"/>
</dbReference>
<evidence type="ECO:0000256" key="3">
    <source>
        <dbReference type="ARBA" id="ARBA00023004"/>
    </source>
</evidence>
<dbReference type="CTD" id="32410"/>
<proteinExistence type="predicted"/>
<evidence type="ECO:0000313" key="9">
    <source>
        <dbReference type="EnsemblMetazoa" id="XP_014259090.1"/>
    </source>
</evidence>
<dbReference type="FunFam" id="3.40.30.10:FF:000005">
    <property type="entry name" value="Glutaredoxin 5"/>
    <property type="match status" value="1"/>
</dbReference>
<dbReference type="InterPro" id="IPR033658">
    <property type="entry name" value="GRX_PICOT-like"/>
</dbReference>
<dbReference type="OMA" id="TKLMPQC"/>
<sequence length="139" mass="15644">MLRSGFTRLVRPGFLTSAPVQRYFSKKPDIGNMVKSNKVVVFMKGVPDEPKCGFSNVVVQIMKMHGVNYDAHDVLADDTIRNAVKEYSNWPTIPQVFINGEFVGGCDILMQMHKNGDLIEELQKVGIKSDLLKAEEEKK</sequence>
<evidence type="ECO:0000256" key="1">
    <source>
        <dbReference type="ARBA" id="ARBA00022714"/>
    </source>
</evidence>
<evidence type="ECO:0000256" key="4">
    <source>
        <dbReference type="ARBA" id="ARBA00023014"/>
    </source>
</evidence>
<dbReference type="CDD" id="cd03028">
    <property type="entry name" value="GRX_PICOT_like"/>
    <property type="match status" value="1"/>
</dbReference>
<dbReference type="AlphaFoldDB" id="A0A8I6S8X5"/>
<keyword evidence="4" id="KW-0411">Iron-sulfur</keyword>
<dbReference type="OrthoDB" id="415696at2759"/>
<dbReference type="RefSeq" id="XP_014259090.1">
    <property type="nucleotide sequence ID" value="XM_014403604.2"/>
</dbReference>
<dbReference type="GO" id="GO:0005759">
    <property type="term" value="C:mitochondrial matrix"/>
    <property type="evidence" value="ECO:0007669"/>
    <property type="project" value="TreeGrafter"/>
</dbReference>
<feature type="domain" description="Glutaredoxin" evidence="8">
    <location>
        <begin position="39"/>
        <end position="103"/>
    </location>
</feature>
<evidence type="ECO:0000256" key="2">
    <source>
        <dbReference type="ARBA" id="ARBA00022723"/>
    </source>
</evidence>
<evidence type="ECO:0000259" key="8">
    <source>
        <dbReference type="Pfam" id="PF00462"/>
    </source>
</evidence>
<evidence type="ECO:0000256" key="7">
    <source>
        <dbReference type="ARBA" id="ARBA00076083"/>
    </source>
</evidence>
<accession>A0A8I6S8X5</accession>
<dbReference type="InterPro" id="IPR036249">
    <property type="entry name" value="Thioredoxin-like_sf"/>
</dbReference>
<dbReference type="SUPFAM" id="SSF52833">
    <property type="entry name" value="Thioredoxin-like"/>
    <property type="match status" value="1"/>
</dbReference>
<dbReference type="GO" id="GO:0046872">
    <property type="term" value="F:metal ion binding"/>
    <property type="evidence" value="ECO:0007669"/>
    <property type="project" value="UniProtKB-KW"/>
</dbReference>
<dbReference type="Gene3D" id="3.40.30.10">
    <property type="entry name" value="Glutaredoxin"/>
    <property type="match status" value="1"/>
</dbReference>
<keyword evidence="5" id="KW-0676">Redox-active center</keyword>
<name>A0A8I6S8X5_CIMLE</name>